<dbReference type="PANTHER" id="PTHR13748">
    <property type="entry name" value="COBW-RELATED"/>
    <property type="match status" value="1"/>
</dbReference>
<evidence type="ECO:0000256" key="6">
    <source>
        <dbReference type="ARBA" id="ARBA00049117"/>
    </source>
</evidence>
<dbReference type="SUPFAM" id="SSF52540">
    <property type="entry name" value="P-loop containing nucleoside triphosphate hydrolases"/>
    <property type="match status" value="1"/>
</dbReference>
<dbReference type="SUPFAM" id="SSF90002">
    <property type="entry name" value="Hypothetical protein YjiA, C-terminal domain"/>
    <property type="match status" value="1"/>
</dbReference>
<dbReference type="InterPro" id="IPR036627">
    <property type="entry name" value="CobW-likC_sf"/>
</dbReference>
<dbReference type="AlphaFoldDB" id="A0A518EYI7"/>
<keyword evidence="2" id="KW-0378">Hydrolase</keyword>
<evidence type="ECO:0000313" key="10">
    <source>
        <dbReference type="Proteomes" id="UP000320390"/>
    </source>
</evidence>
<proteinExistence type="inferred from homology"/>
<gene>
    <name evidence="9" type="primary">yjiA_2</name>
    <name evidence="9" type="ORF">Poly30_47130</name>
</gene>
<evidence type="ECO:0000313" key="9">
    <source>
        <dbReference type="EMBL" id="QDV09156.1"/>
    </source>
</evidence>
<sequence length="328" mass="34964">MLTGFLGSGKTTILSALLRNPGGERLAVLVNEVGELALDHWLIEKVDEDVLTLASGCVCCSLRGELYGALERVAALEPTRIVVETTGLADPAPILHGLTTDARLRELVRPAGVVAVVDALRAEDLLATQPEVLAQLEAADRVVLTKADLAPQRVDDALALVRGAAPGCEIRFVEEALGDPKWIFSAPPLAKLLDGDQARRWLGHGTLSVHGHAEPFRTHSFESEHAVDLPILELWLRLVTQLDGPRLLRIKGLVEDRASGAMFALQAAGRSITPARRLERPPAGVRGVHMVVIERGMGEAPAARLMESLGAAVGGALDVSARRPRGTA</sequence>
<dbReference type="GO" id="GO:0016787">
    <property type="term" value="F:hydrolase activity"/>
    <property type="evidence" value="ECO:0007669"/>
    <property type="project" value="UniProtKB-KW"/>
</dbReference>
<evidence type="ECO:0000256" key="5">
    <source>
        <dbReference type="ARBA" id="ARBA00045658"/>
    </source>
</evidence>
<dbReference type="Gene3D" id="3.30.1220.10">
    <property type="entry name" value="CobW-like, C-terminal domain"/>
    <property type="match status" value="1"/>
</dbReference>
<dbReference type="GO" id="GO:0005737">
    <property type="term" value="C:cytoplasm"/>
    <property type="evidence" value="ECO:0007669"/>
    <property type="project" value="TreeGrafter"/>
</dbReference>
<dbReference type="InterPro" id="IPR011629">
    <property type="entry name" value="CobW-like_C"/>
</dbReference>
<dbReference type="InterPro" id="IPR051316">
    <property type="entry name" value="Zinc-reg_GTPase_activator"/>
</dbReference>
<name>A0A518EYI7_9BACT</name>
<dbReference type="Pfam" id="PF02492">
    <property type="entry name" value="cobW"/>
    <property type="match status" value="1"/>
</dbReference>
<dbReference type="EMBL" id="CP036434">
    <property type="protein sequence ID" value="QDV09156.1"/>
    <property type="molecule type" value="Genomic_DNA"/>
</dbReference>
<feature type="domain" description="CobW C-terminal" evidence="8">
    <location>
        <begin position="216"/>
        <end position="306"/>
    </location>
</feature>
<feature type="domain" description="CobW/HypB/UreG nucleotide-binding" evidence="7">
    <location>
        <begin position="2"/>
        <end position="154"/>
    </location>
</feature>
<accession>A0A518EYI7</accession>
<dbReference type="PANTHER" id="PTHR13748:SF62">
    <property type="entry name" value="COBW DOMAIN-CONTAINING PROTEIN"/>
    <property type="match status" value="1"/>
</dbReference>
<dbReference type="Gene3D" id="3.40.50.300">
    <property type="entry name" value="P-loop containing nucleotide triphosphate hydrolases"/>
    <property type="match status" value="1"/>
</dbReference>
<dbReference type="GO" id="GO:0000166">
    <property type="term" value="F:nucleotide binding"/>
    <property type="evidence" value="ECO:0007669"/>
    <property type="project" value="UniProtKB-KW"/>
</dbReference>
<evidence type="ECO:0000256" key="4">
    <source>
        <dbReference type="ARBA" id="ARBA00034320"/>
    </source>
</evidence>
<comment type="function">
    <text evidence="5">Zinc chaperone that directly transfers zinc cofactor to target proteins, thereby activating them. Zinc is transferred from the CXCC motif in the GTPase domain to the zinc binding site in target proteins in a process requiring GTP hydrolysis.</text>
</comment>
<dbReference type="InterPro" id="IPR003495">
    <property type="entry name" value="CobW/HypB/UreG_nucleotide-bd"/>
</dbReference>
<dbReference type="Proteomes" id="UP000320390">
    <property type="component" value="Chromosome"/>
</dbReference>
<dbReference type="CDD" id="cd03112">
    <property type="entry name" value="CobW-like"/>
    <property type="match status" value="1"/>
</dbReference>
<dbReference type="Pfam" id="PF07683">
    <property type="entry name" value="CobW_C"/>
    <property type="match status" value="1"/>
</dbReference>
<evidence type="ECO:0000259" key="7">
    <source>
        <dbReference type="Pfam" id="PF02492"/>
    </source>
</evidence>
<dbReference type="InterPro" id="IPR027417">
    <property type="entry name" value="P-loop_NTPase"/>
</dbReference>
<reference evidence="9 10" key="1">
    <citation type="submission" date="2019-02" db="EMBL/GenBank/DDBJ databases">
        <title>Deep-cultivation of Planctomycetes and their phenomic and genomic characterization uncovers novel biology.</title>
        <authorList>
            <person name="Wiegand S."/>
            <person name="Jogler M."/>
            <person name="Boedeker C."/>
            <person name="Pinto D."/>
            <person name="Vollmers J."/>
            <person name="Rivas-Marin E."/>
            <person name="Kohn T."/>
            <person name="Peeters S.H."/>
            <person name="Heuer A."/>
            <person name="Rast P."/>
            <person name="Oberbeckmann S."/>
            <person name="Bunk B."/>
            <person name="Jeske O."/>
            <person name="Meyerdierks A."/>
            <person name="Storesund J.E."/>
            <person name="Kallscheuer N."/>
            <person name="Luecker S."/>
            <person name="Lage O.M."/>
            <person name="Pohl T."/>
            <person name="Merkel B.J."/>
            <person name="Hornburger P."/>
            <person name="Mueller R.-W."/>
            <person name="Bruemmer F."/>
            <person name="Labrenz M."/>
            <person name="Spormann A.M."/>
            <person name="Op den Camp H."/>
            <person name="Overmann J."/>
            <person name="Amann R."/>
            <person name="Jetten M.S.M."/>
            <person name="Mascher T."/>
            <person name="Medema M.H."/>
            <person name="Devos D.P."/>
            <person name="Kaster A.-K."/>
            <person name="Ovreas L."/>
            <person name="Rohde M."/>
            <person name="Galperin M.Y."/>
            <person name="Jogler C."/>
        </authorList>
    </citation>
    <scope>NUCLEOTIDE SEQUENCE [LARGE SCALE GENOMIC DNA]</scope>
    <source>
        <strain evidence="9 10">Poly30</strain>
    </source>
</reference>
<evidence type="ECO:0000256" key="2">
    <source>
        <dbReference type="ARBA" id="ARBA00022801"/>
    </source>
</evidence>
<comment type="similarity">
    <text evidence="4">Belongs to the SIMIBI class G3E GTPase family. ZNG1 subfamily.</text>
</comment>
<keyword evidence="1" id="KW-0547">Nucleotide-binding</keyword>
<evidence type="ECO:0000256" key="1">
    <source>
        <dbReference type="ARBA" id="ARBA00022741"/>
    </source>
</evidence>
<protein>
    <submittedName>
        <fullName evidence="9">Putative GTP-binding protein YjiA</fullName>
    </submittedName>
</protein>
<keyword evidence="3" id="KW-0143">Chaperone</keyword>
<organism evidence="9 10">
    <name type="scientific">Saltatorellus ferox</name>
    <dbReference type="NCBI Taxonomy" id="2528018"/>
    <lineage>
        <taxon>Bacteria</taxon>
        <taxon>Pseudomonadati</taxon>
        <taxon>Planctomycetota</taxon>
        <taxon>Planctomycetia</taxon>
        <taxon>Planctomycetia incertae sedis</taxon>
        <taxon>Saltatorellus</taxon>
    </lineage>
</organism>
<comment type="catalytic activity">
    <reaction evidence="6">
        <text>GTP + H2O = GDP + phosphate + H(+)</text>
        <dbReference type="Rhea" id="RHEA:19669"/>
        <dbReference type="ChEBI" id="CHEBI:15377"/>
        <dbReference type="ChEBI" id="CHEBI:15378"/>
        <dbReference type="ChEBI" id="CHEBI:37565"/>
        <dbReference type="ChEBI" id="CHEBI:43474"/>
        <dbReference type="ChEBI" id="CHEBI:58189"/>
    </reaction>
    <physiologicalReaction direction="left-to-right" evidence="6">
        <dbReference type="Rhea" id="RHEA:19670"/>
    </physiologicalReaction>
</comment>
<evidence type="ECO:0000256" key="3">
    <source>
        <dbReference type="ARBA" id="ARBA00023186"/>
    </source>
</evidence>
<keyword evidence="10" id="KW-1185">Reference proteome</keyword>
<evidence type="ECO:0000259" key="8">
    <source>
        <dbReference type="Pfam" id="PF07683"/>
    </source>
</evidence>